<dbReference type="PANTHER" id="PTHR37467:SF1">
    <property type="entry name" value="EXPORTED CALCIUM-BINDING GLYCOPROTEIN"/>
    <property type="match status" value="1"/>
</dbReference>
<evidence type="ECO:0000256" key="3">
    <source>
        <dbReference type="SAM" id="MobiDB-lite"/>
    </source>
</evidence>
<dbReference type="GO" id="GO:0006508">
    <property type="term" value="P:proteolysis"/>
    <property type="evidence" value="ECO:0007669"/>
    <property type="project" value="UniProtKB-KW"/>
</dbReference>
<dbReference type="Gene3D" id="2.60.40.10">
    <property type="entry name" value="Immunoglobulins"/>
    <property type="match status" value="1"/>
</dbReference>
<dbReference type="GO" id="GO:0008233">
    <property type="term" value="F:peptidase activity"/>
    <property type="evidence" value="ECO:0007669"/>
    <property type="project" value="UniProtKB-KW"/>
</dbReference>
<keyword evidence="2" id="KW-1015">Disulfide bond</keyword>
<evidence type="ECO:0000259" key="5">
    <source>
        <dbReference type="PROSITE" id="PS50093"/>
    </source>
</evidence>
<dbReference type="InterPro" id="IPR053180">
    <property type="entry name" value="Ca-binding_acidic-repeat"/>
</dbReference>
<dbReference type="InterPro" id="IPR000601">
    <property type="entry name" value="PKD_dom"/>
</dbReference>
<dbReference type="Gene3D" id="2.60.120.200">
    <property type="match status" value="1"/>
</dbReference>
<evidence type="ECO:0000256" key="2">
    <source>
        <dbReference type="ARBA" id="ARBA00023157"/>
    </source>
</evidence>
<dbReference type="OrthoDB" id="52180at2"/>
<dbReference type="Proteomes" id="UP000265341">
    <property type="component" value="Unassembled WGS sequence"/>
</dbReference>
<reference evidence="6 7" key="1">
    <citation type="submission" date="2018-08" db="EMBL/GenBank/DDBJ databases">
        <title>Meiothermus roseus NBRC 110900 genome sequencing project.</title>
        <authorList>
            <person name="Da Costa M.S."/>
            <person name="Albuquerque L."/>
            <person name="Raposo P."/>
            <person name="Froufe H.J.C."/>
            <person name="Barroso C.S."/>
            <person name="Egas C."/>
        </authorList>
    </citation>
    <scope>NUCLEOTIDE SEQUENCE [LARGE SCALE GENOMIC DNA]</scope>
    <source>
        <strain evidence="6 7">NBRC 110900</strain>
    </source>
</reference>
<evidence type="ECO:0000313" key="7">
    <source>
        <dbReference type="Proteomes" id="UP000265341"/>
    </source>
</evidence>
<sequence length="1036" mass="108727">MLGKPRIIRATWTLLTLALLSACGQQPADPAPKLVSVASTGPTTVEVAFSEAVESGATVAANYAITPSLAVSQASLDVQKTKVTLTTAPQSNVQYTLKVSGVRDLKGNPIDPAADSKTFTGTAPAAGDGDGDGLSDADEVSGWEVQVKQGDGSIAKRTVTSDPDKPDTDGDGLGDKEERSNFTDARSSDTDQDGLGDFDEIKKWASSPTDVDSDGDAKGNPSLFDGNEIKLHGTSPTLADTDGDKISDYDEIIVRGGAYNPLIANVPQLELSLQGTTDLSVNVKYNDASNTQYTRSTSLEQGTSTSTSSTDTQTRRVEASVSATVGAELSAGTEGVSTTVSASVTVSAGFSNENTRSYTQDSTRTSQQRQEDIVSEGSVSGRTIDDGRIGVGLMVKNTGDVSFKLEDLVITALFRDPSDPTRFRTIASLTPAIPAGGVTLSSGGQTGVLDARNVAIPADQALELMAHPNNLFFQFSTYNLTDQEGRNFEFLREVTLAQTALVVIDYGNGSVRRARVATNVERQNGKIVGVTMKKVLDDILELPFATEPRQGGPRVLTSLFDPNKGHNVQRDPVNRALWAVVGSSNLSIPAGSDFEDILLKPGTEIHLLYVQDRDDDGLFASEEYYYGTRDDNPDFDSDGLKDGEEVKGGWGVAVVGKAPRKVFPNPTVADFDSDGLNDGQEKLRGTDPFKADTDDDTTTDDKDPAPLDPSVTGNRPPVIDSFSASISGFVATVSASVSDPDANLSKVEIDWGDGSPRSTLTSNFAAINTTHKYSAAGTYTVKLTATDASGVSVSQQGNVQASIPRDGLLGEYLFNNNANDTSGNNKNGSISTTACVQPAANRNGLASKAYEFNNGSGAGCGDSSGTYGRISTANLGFSGSFSYSVWIRPLTNNDQWILGQNNSNGSQPWAALVIGNPNALGGTGGRVSFILTGSGPTLTVADSANVSTSAWVHYVVSVSSGGGQTTVKLYRNGTQVATASGSGSYANPSSTNNFLMGNAALNSTNAVFRGLMDDVRVYNRALSDGEIQALYSDSNS</sequence>
<organism evidence="6 7">
    <name type="scientific">Calidithermus roseus</name>
    <dbReference type="NCBI Taxonomy" id="1644118"/>
    <lineage>
        <taxon>Bacteria</taxon>
        <taxon>Thermotogati</taxon>
        <taxon>Deinococcota</taxon>
        <taxon>Deinococci</taxon>
        <taxon>Thermales</taxon>
        <taxon>Thermaceae</taxon>
        <taxon>Calidithermus</taxon>
    </lineage>
</organism>
<gene>
    <name evidence="6" type="ORF">Mrose_02006</name>
</gene>
<keyword evidence="6" id="KW-0378">Hydrolase</keyword>
<comment type="caution">
    <text evidence="6">The sequence shown here is derived from an EMBL/GenBank/DDBJ whole genome shotgun (WGS) entry which is preliminary data.</text>
</comment>
<dbReference type="InterPro" id="IPR006558">
    <property type="entry name" value="LamG-like"/>
</dbReference>
<accession>A0A399EPI3</accession>
<dbReference type="SMART" id="SM00560">
    <property type="entry name" value="LamGL"/>
    <property type="match status" value="1"/>
</dbReference>
<evidence type="ECO:0000313" key="6">
    <source>
        <dbReference type="EMBL" id="RIH85888.1"/>
    </source>
</evidence>
<dbReference type="EMBL" id="QWLA01000036">
    <property type="protein sequence ID" value="RIH85888.1"/>
    <property type="molecule type" value="Genomic_DNA"/>
</dbReference>
<feature type="compositionally biased region" description="Low complexity" evidence="3">
    <location>
        <begin position="296"/>
        <end position="312"/>
    </location>
</feature>
<dbReference type="SUPFAM" id="SSF49899">
    <property type="entry name" value="Concanavalin A-like lectins/glucanases"/>
    <property type="match status" value="1"/>
</dbReference>
<dbReference type="PANTHER" id="PTHR37467">
    <property type="entry name" value="EXPORTED CALCIUM-BINDING GLYCOPROTEIN-RELATED"/>
    <property type="match status" value="1"/>
</dbReference>
<dbReference type="EC" id="3.4.21.50" evidence="6"/>
<protein>
    <submittedName>
        <fullName evidence="6">Protease 1</fullName>
        <ecNumber evidence="6">3.4.21.50</ecNumber>
    </submittedName>
</protein>
<dbReference type="InterPro" id="IPR013783">
    <property type="entry name" value="Ig-like_fold"/>
</dbReference>
<dbReference type="CDD" id="cd00146">
    <property type="entry name" value="PKD"/>
    <property type="match status" value="1"/>
</dbReference>
<proteinExistence type="predicted"/>
<keyword evidence="1 4" id="KW-0732">Signal</keyword>
<dbReference type="PROSITE" id="PS51257">
    <property type="entry name" value="PROKAR_LIPOPROTEIN"/>
    <property type="match status" value="1"/>
</dbReference>
<dbReference type="InterPro" id="IPR035986">
    <property type="entry name" value="PKD_dom_sf"/>
</dbReference>
<feature type="signal peptide" evidence="4">
    <location>
        <begin position="1"/>
        <end position="28"/>
    </location>
</feature>
<dbReference type="Gene3D" id="2.60.40.1220">
    <property type="match status" value="1"/>
</dbReference>
<dbReference type="InterPro" id="IPR013320">
    <property type="entry name" value="ConA-like_dom_sf"/>
</dbReference>
<feature type="region of interest" description="Disordered" evidence="3">
    <location>
        <begin position="292"/>
        <end position="321"/>
    </location>
</feature>
<dbReference type="PROSITE" id="PS50093">
    <property type="entry name" value="PKD"/>
    <property type="match status" value="1"/>
</dbReference>
<feature type="domain" description="PKD" evidence="5">
    <location>
        <begin position="750"/>
        <end position="808"/>
    </location>
</feature>
<name>A0A399EPI3_9DEIN</name>
<feature type="chain" id="PRO_5017175922" evidence="4">
    <location>
        <begin position="29"/>
        <end position="1036"/>
    </location>
</feature>
<evidence type="ECO:0000256" key="4">
    <source>
        <dbReference type="SAM" id="SignalP"/>
    </source>
</evidence>
<dbReference type="InterPro" id="IPR022409">
    <property type="entry name" value="PKD/Chitinase_dom"/>
</dbReference>
<keyword evidence="7" id="KW-1185">Reference proteome</keyword>
<feature type="region of interest" description="Disordered" evidence="3">
    <location>
        <begin position="104"/>
        <end position="244"/>
    </location>
</feature>
<keyword evidence="6" id="KW-0645">Protease</keyword>
<dbReference type="Pfam" id="PF18911">
    <property type="entry name" value="PKD_4"/>
    <property type="match status" value="1"/>
</dbReference>
<feature type="compositionally biased region" description="Basic and acidic residues" evidence="3">
    <location>
        <begin position="679"/>
        <end position="692"/>
    </location>
</feature>
<dbReference type="SUPFAM" id="SSF49299">
    <property type="entry name" value="PKD domain"/>
    <property type="match status" value="1"/>
</dbReference>
<feature type="compositionally biased region" description="Basic and acidic residues" evidence="3">
    <location>
        <begin position="162"/>
        <end position="189"/>
    </location>
</feature>
<dbReference type="Pfam" id="PF13385">
    <property type="entry name" value="Laminin_G_3"/>
    <property type="match status" value="1"/>
</dbReference>
<dbReference type="RefSeq" id="WP_119277905.1">
    <property type="nucleotide sequence ID" value="NZ_QWLA01000036.1"/>
</dbReference>
<dbReference type="InterPro" id="IPR014755">
    <property type="entry name" value="Cu-Rt/internalin_Ig-like"/>
</dbReference>
<evidence type="ECO:0000256" key="1">
    <source>
        <dbReference type="ARBA" id="ARBA00022729"/>
    </source>
</evidence>
<feature type="region of interest" description="Disordered" evidence="3">
    <location>
        <begin position="664"/>
        <end position="716"/>
    </location>
</feature>
<dbReference type="AlphaFoldDB" id="A0A399EPI3"/>
<dbReference type="SMART" id="SM00089">
    <property type="entry name" value="PKD"/>
    <property type="match status" value="1"/>
</dbReference>
<feature type="compositionally biased region" description="Acidic residues" evidence="3">
    <location>
        <begin position="129"/>
        <end position="141"/>
    </location>
</feature>